<evidence type="ECO:0000259" key="1">
    <source>
        <dbReference type="Pfam" id="PF05170"/>
    </source>
</evidence>
<feature type="domain" description="AsmA" evidence="1">
    <location>
        <begin position="353"/>
        <end position="531"/>
    </location>
</feature>
<feature type="domain" description="AsmA" evidence="1">
    <location>
        <begin position="3"/>
        <end position="250"/>
    </location>
</feature>
<organism evidence="2 3">
    <name type="scientific">Jannaschia donghaensis</name>
    <dbReference type="NCBI Taxonomy" id="420998"/>
    <lineage>
        <taxon>Bacteria</taxon>
        <taxon>Pseudomonadati</taxon>
        <taxon>Pseudomonadota</taxon>
        <taxon>Alphaproteobacteria</taxon>
        <taxon>Rhodobacterales</taxon>
        <taxon>Roseobacteraceae</taxon>
        <taxon>Jannaschia</taxon>
    </lineage>
</organism>
<dbReference type="EMBL" id="CXSU01000012">
    <property type="protein sequence ID" value="CTQ49895.1"/>
    <property type="molecule type" value="Genomic_DNA"/>
</dbReference>
<dbReference type="InterPro" id="IPR052894">
    <property type="entry name" value="AsmA-related"/>
</dbReference>
<name>A0A0M6YJQ3_9RHOB</name>
<accession>A0A0M6YJQ3</accession>
<evidence type="ECO:0000313" key="3">
    <source>
        <dbReference type="Proteomes" id="UP000049222"/>
    </source>
</evidence>
<protein>
    <submittedName>
        <fullName evidence="2">Putative assembly protein</fullName>
    </submittedName>
</protein>
<keyword evidence="3" id="KW-1185">Reference proteome</keyword>
<dbReference type="InterPro" id="IPR007844">
    <property type="entry name" value="AsmA"/>
</dbReference>
<dbReference type="RefSeq" id="WP_055084986.1">
    <property type="nucleotide sequence ID" value="NZ_CXSU01000012.1"/>
</dbReference>
<dbReference type="PANTHER" id="PTHR30441">
    <property type="entry name" value="DUF748 DOMAIN-CONTAINING PROTEIN"/>
    <property type="match status" value="1"/>
</dbReference>
<sequence>MKWLFRILGAVAVVVVLAVVALILVPTERVAALASDRFADATGRALTFDGPVKATLWPHLGVRAEAITVANADWSDEGPMLTADTLEVGIALGGLLGGDVRIETLRVDGAALLLERAADGRANWEFAARTGANTAAAPSGPSDAGNFSIDRAVLNGAKITWLDHGADTRVELRAVDLETRVRDLDSPVRLAGSALLDGQAIKLEMSTEAARPLLDGALTPVALTFTAGETALRLDGRADFDPPSFEGRLEATSSDRFRVARIFDVIVPDLPDGLGRSNIAVKAAVTLAPGKTLHLRDMVIDLDRNRLNGALDIDPNGERPRVVGTLSAQRLDLTSLSQKGQGGETALVSETGWGREEIDVTALFALDGELTLSSGPITLGDATLEEVRARVALESGRMVATLQPLLAYGGTVTGDVIVNGRGTPSSRVDLQLSGLQMLPFLTEFADFDRLVGQADVAIDVLGSGTTTQALIDSLNGTASFKFGRGELLGLDIVGMVREMDAGFRGEGQKTVFDGFSGSFAIADGVARNEDLSLTAQYLTARGAGRISLGPQTIRYRVLPTVRRGEDSSGITVPILIEGPWSDPSIRPDLEYMARQRLEGEREEMEAKARAEADAARIRVEQAARAKLAAELDVAPEDLRDRGAVEDAIKERVEEQLLDLLLGR</sequence>
<dbReference type="GO" id="GO:0005886">
    <property type="term" value="C:plasma membrane"/>
    <property type="evidence" value="ECO:0007669"/>
    <property type="project" value="TreeGrafter"/>
</dbReference>
<gene>
    <name evidence="2" type="ORF">JDO7802_01912</name>
</gene>
<dbReference type="Proteomes" id="UP000049222">
    <property type="component" value="Unassembled WGS sequence"/>
</dbReference>
<dbReference type="STRING" id="420998.JDO7802_01912"/>
<reference evidence="2 3" key="1">
    <citation type="submission" date="2015-07" db="EMBL/GenBank/DDBJ databases">
        <authorList>
            <person name="Noorani M."/>
        </authorList>
    </citation>
    <scope>NUCLEOTIDE SEQUENCE [LARGE SCALE GENOMIC DNA]</scope>
    <source>
        <strain evidence="2 3">CECT 7802</strain>
    </source>
</reference>
<evidence type="ECO:0000313" key="2">
    <source>
        <dbReference type="EMBL" id="CTQ49895.1"/>
    </source>
</evidence>
<proteinExistence type="predicted"/>
<dbReference type="Pfam" id="PF05170">
    <property type="entry name" value="AsmA"/>
    <property type="match status" value="2"/>
</dbReference>
<dbReference type="AlphaFoldDB" id="A0A0M6YJQ3"/>
<dbReference type="GO" id="GO:0090313">
    <property type="term" value="P:regulation of protein targeting to membrane"/>
    <property type="evidence" value="ECO:0007669"/>
    <property type="project" value="TreeGrafter"/>
</dbReference>
<dbReference type="OrthoDB" id="5439561at2"/>
<dbReference type="PANTHER" id="PTHR30441:SF4">
    <property type="entry name" value="PROTEIN ASMA"/>
    <property type="match status" value="1"/>
</dbReference>